<organism evidence="1 2">
    <name type="scientific">Mucilaginibacter gossypii</name>
    <dbReference type="NCBI Taxonomy" id="551996"/>
    <lineage>
        <taxon>Bacteria</taxon>
        <taxon>Pseudomonadati</taxon>
        <taxon>Bacteroidota</taxon>
        <taxon>Sphingobacteriia</taxon>
        <taxon>Sphingobacteriales</taxon>
        <taxon>Sphingobacteriaceae</taxon>
        <taxon>Mucilaginibacter</taxon>
    </lineage>
</organism>
<dbReference type="EMBL" id="FNCG01000001">
    <property type="protein sequence ID" value="SDF72261.1"/>
    <property type="molecule type" value="Genomic_DNA"/>
</dbReference>
<evidence type="ECO:0000313" key="2">
    <source>
        <dbReference type="Proteomes" id="UP000199705"/>
    </source>
</evidence>
<reference evidence="2" key="1">
    <citation type="submission" date="2016-10" db="EMBL/GenBank/DDBJ databases">
        <authorList>
            <person name="Varghese N."/>
            <person name="Submissions S."/>
        </authorList>
    </citation>
    <scope>NUCLEOTIDE SEQUENCE [LARGE SCALE GENOMIC DNA]</scope>
    <source>
        <strain evidence="2">Gh-67</strain>
    </source>
</reference>
<protein>
    <submittedName>
        <fullName evidence="1">Uncharacterized protein</fullName>
    </submittedName>
</protein>
<dbReference type="RefSeq" id="WP_143020666.1">
    <property type="nucleotide sequence ID" value="NZ_FNCG01000001.1"/>
</dbReference>
<dbReference type="AlphaFoldDB" id="A0A1G7NEB4"/>
<sequence>MDQFRSFDQLRVSELPVLRHGFWRPWYELTDGQFSYGKLTYTGALKRTCLLETANGDWVVKRKNWIGRKLVIEQPDGIETGLVTPEIWSSKITLNLNNGLVATFYNKKVLSRTCTWVNEQLGDILNVETKIWSRKKPFIVKMDLDMIKKIPELPLLALLGINLVLLKQAQAAAAS</sequence>
<accession>A0A1G7NEB4</accession>
<gene>
    <name evidence="1" type="ORF">SAMN05192573_101215</name>
</gene>
<keyword evidence="2" id="KW-1185">Reference proteome</keyword>
<dbReference type="STRING" id="551996.SAMN05192573_101215"/>
<name>A0A1G7NEB4_9SPHI</name>
<proteinExistence type="predicted"/>
<evidence type="ECO:0000313" key="1">
    <source>
        <dbReference type="EMBL" id="SDF72261.1"/>
    </source>
</evidence>
<dbReference type="Proteomes" id="UP000199705">
    <property type="component" value="Unassembled WGS sequence"/>
</dbReference>